<dbReference type="InterPro" id="IPR036249">
    <property type="entry name" value="Thioredoxin-like_sf"/>
</dbReference>
<reference evidence="2" key="1">
    <citation type="submission" date="2022-10" db="EMBL/GenBank/DDBJ databases">
        <title>The WGS of Solirubrobacter ginsenosidimutans DSM 21036.</title>
        <authorList>
            <person name="Jiang Z."/>
        </authorList>
    </citation>
    <scope>NUCLEOTIDE SEQUENCE</scope>
    <source>
        <strain evidence="2">DSM 21036</strain>
    </source>
</reference>
<dbReference type="Proteomes" id="UP001149140">
    <property type="component" value="Unassembled WGS sequence"/>
</dbReference>
<dbReference type="SUPFAM" id="SSF52833">
    <property type="entry name" value="Thioredoxin-like"/>
    <property type="match status" value="1"/>
</dbReference>
<feature type="region of interest" description="Disordered" evidence="1">
    <location>
        <begin position="45"/>
        <end position="85"/>
    </location>
</feature>
<dbReference type="EMBL" id="JAPDOD010000002">
    <property type="protein sequence ID" value="MDA0159285.1"/>
    <property type="molecule type" value="Genomic_DNA"/>
</dbReference>
<dbReference type="AlphaFoldDB" id="A0A9X3RY50"/>
<sequence>MLEQGTAAPDFDLPDQDGETVSLGSLAGATVVLSVAQANLDAALPTGTGSACRSKRGARSSAPPSIEPSSLQRRPVLRPLNGKQI</sequence>
<evidence type="ECO:0000256" key="1">
    <source>
        <dbReference type="SAM" id="MobiDB-lite"/>
    </source>
</evidence>
<keyword evidence="3" id="KW-1185">Reference proteome</keyword>
<organism evidence="2 3">
    <name type="scientific">Solirubrobacter ginsenosidimutans</name>
    <dbReference type="NCBI Taxonomy" id="490573"/>
    <lineage>
        <taxon>Bacteria</taxon>
        <taxon>Bacillati</taxon>
        <taxon>Actinomycetota</taxon>
        <taxon>Thermoleophilia</taxon>
        <taxon>Solirubrobacterales</taxon>
        <taxon>Solirubrobacteraceae</taxon>
        <taxon>Solirubrobacter</taxon>
    </lineage>
</organism>
<gene>
    <name evidence="2" type="ORF">OM076_03320</name>
</gene>
<protein>
    <submittedName>
        <fullName evidence="2">Redoxin domain-containing protein</fullName>
    </submittedName>
</protein>
<comment type="caution">
    <text evidence="2">The sequence shown here is derived from an EMBL/GenBank/DDBJ whole genome shotgun (WGS) entry which is preliminary data.</text>
</comment>
<evidence type="ECO:0000313" key="3">
    <source>
        <dbReference type="Proteomes" id="UP001149140"/>
    </source>
</evidence>
<evidence type="ECO:0000313" key="2">
    <source>
        <dbReference type="EMBL" id="MDA0159285.1"/>
    </source>
</evidence>
<name>A0A9X3RY50_9ACTN</name>
<accession>A0A9X3RY50</accession>
<proteinExistence type="predicted"/>
<dbReference type="Gene3D" id="3.40.30.10">
    <property type="entry name" value="Glutaredoxin"/>
    <property type="match status" value="1"/>
</dbReference>